<dbReference type="EMBL" id="FOKI01000007">
    <property type="protein sequence ID" value="SFA97064.1"/>
    <property type="molecule type" value="Genomic_DNA"/>
</dbReference>
<reference evidence="6 7" key="1">
    <citation type="submission" date="2016-10" db="EMBL/GenBank/DDBJ databases">
        <authorList>
            <person name="de Groot N.N."/>
        </authorList>
    </citation>
    <scope>NUCLEOTIDE SEQUENCE [LARGE SCALE GENOMIC DNA]</scope>
    <source>
        <strain evidence="6 7">DSM 12271</strain>
    </source>
</reference>
<evidence type="ECO:0000259" key="5">
    <source>
        <dbReference type="Pfam" id="PF00535"/>
    </source>
</evidence>
<dbReference type="STRING" id="84698.SAMN04488528_1007138"/>
<evidence type="ECO:0000256" key="3">
    <source>
        <dbReference type="ARBA" id="ARBA00022676"/>
    </source>
</evidence>
<dbReference type="RefSeq" id="WP_090039856.1">
    <property type="nucleotide sequence ID" value="NZ_FOKI01000007.1"/>
</dbReference>
<comment type="pathway">
    <text evidence="1">Cell wall biogenesis; cell wall polysaccharide biosynthesis.</text>
</comment>
<accession>A0A1I0X888</accession>
<gene>
    <name evidence="6" type="ORF">SAMN04488528_1007138</name>
</gene>
<dbReference type="Proteomes" id="UP000198619">
    <property type="component" value="Unassembled WGS sequence"/>
</dbReference>
<dbReference type="Gene3D" id="3.40.50.150">
    <property type="entry name" value="Vaccinia Virus protein VP39"/>
    <property type="match status" value="1"/>
</dbReference>
<dbReference type="AlphaFoldDB" id="A0A1I0X888"/>
<evidence type="ECO:0000256" key="2">
    <source>
        <dbReference type="ARBA" id="ARBA00006739"/>
    </source>
</evidence>
<dbReference type="GO" id="GO:0016757">
    <property type="term" value="F:glycosyltransferase activity"/>
    <property type="evidence" value="ECO:0007669"/>
    <property type="project" value="UniProtKB-KW"/>
</dbReference>
<feature type="domain" description="Glycosyltransferase 2-like" evidence="5">
    <location>
        <begin position="4"/>
        <end position="170"/>
    </location>
</feature>
<name>A0A1I0X888_9CLOT</name>
<comment type="similarity">
    <text evidence="2">Belongs to the glycosyltransferase 2 family.</text>
</comment>
<sequence length="398" mass="45912">MKTSILIITYNNIGYTKLCIESIRKYTKRDEYELIIVDNNSSDGTIEWIKEQQDIKYILNKENLGFPTACNQGIEIAEKNDILLLNNDIIVTTNWLENLKTCLYSDKTIGAVGAITNSCSNFQAIGAIYDIGNLNDFAKRVNISNEKMWEERLRLIGFCMLIKREVLDRVGLLDERFSPGNFEDDDYSLRIRKAGYRLMLCKDVYIHHFGSVSFGKGREKLNELLQTNYNKFQEKWNINYSQLLSIHLDVPNYIDRGTFEKFSFLEIGCNGGGTLTSIKNKYKNSDLYGVEANKDILINLNHIGKIASSLDEIIQENNKVKFDYVLLKEISLEMNLKIIRKIKYHINKGGKIIIIIHNFNAEIYKAELIKNLLIDFKALCLREYDNGLNKIFIADSLN</sequence>
<evidence type="ECO:0000313" key="6">
    <source>
        <dbReference type="EMBL" id="SFA97064.1"/>
    </source>
</evidence>
<evidence type="ECO:0000256" key="1">
    <source>
        <dbReference type="ARBA" id="ARBA00004776"/>
    </source>
</evidence>
<organism evidence="6 7">
    <name type="scientific">Clostridium frigidicarnis</name>
    <dbReference type="NCBI Taxonomy" id="84698"/>
    <lineage>
        <taxon>Bacteria</taxon>
        <taxon>Bacillati</taxon>
        <taxon>Bacillota</taxon>
        <taxon>Clostridia</taxon>
        <taxon>Eubacteriales</taxon>
        <taxon>Clostridiaceae</taxon>
        <taxon>Clostridium</taxon>
    </lineage>
</organism>
<dbReference type="SUPFAM" id="SSF53335">
    <property type="entry name" value="S-adenosyl-L-methionine-dependent methyltransferases"/>
    <property type="match status" value="1"/>
</dbReference>
<evidence type="ECO:0000313" key="7">
    <source>
        <dbReference type="Proteomes" id="UP000198619"/>
    </source>
</evidence>
<keyword evidence="4 6" id="KW-0808">Transferase</keyword>
<dbReference type="OrthoDB" id="9771846at2"/>
<dbReference type="PANTHER" id="PTHR43179">
    <property type="entry name" value="RHAMNOSYLTRANSFERASE WBBL"/>
    <property type="match status" value="1"/>
</dbReference>
<dbReference type="Gene3D" id="3.90.550.10">
    <property type="entry name" value="Spore Coat Polysaccharide Biosynthesis Protein SpsA, Chain A"/>
    <property type="match status" value="1"/>
</dbReference>
<dbReference type="InterPro" id="IPR001173">
    <property type="entry name" value="Glyco_trans_2-like"/>
</dbReference>
<keyword evidence="7" id="KW-1185">Reference proteome</keyword>
<dbReference type="Pfam" id="PF00535">
    <property type="entry name" value="Glycos_transf_2"/>
    <property type="match status" value="1"/>
</dbReference>
<dbReference type="InterPro" id="IPR029063">
    <property type="entry name" value="SAM-dependent_MTases_sf"/>
</dbReference>
<dbReference type="InterPro" id="IPR029044">
    <property type="entry name" value="Nucleotide-diphossugar_trans"/>
</dbReference>
<dbReference type="PANTHER" id="PTHR43179:SF12">
    <property type="entry name" value="GALACTOFURANOSYLTRANSFERASE GLFT2"/>
    <property type="match status" value="1"/>
</dbReference>
<dbReference type="SUPFAM" id="SSF53448">
    <property type="entry name" value="Nucleotide-diphospho-sugar transferases"/>
    <property type="match status" value="1"/>
</dbReference>
<proteinExistence type="inferred from homology"/>
<protein>
    <submittedName>
        <fullName evidence="6">Glycosyltransferase, GT2 family</fullName>
    </submittedName>
</protein>
<dbReference type="CDD" id="cd04186">
    <property type="entry name" value="GT_2_like_c"/>
    <property type="match status" value="1"/>
</dbReference>
<keyword evidence="3" id="KW-0328">Glycosyltransferase</keyword>
<evidence type="ECO:0000256" key="4">
    <source>
        <dbReference type="ARBA" id="ARBA00022679"/>
    </source>
</evidence>